<dbReference type="EMBL" id="FR695864">
    <property type="protein sequence ID" value="CBX27227.1"/>
    <property type="molecule type" value="Genomic_DNA"/>
</dbReference>
<evidence type="ECO:0000313" key="1">
    <source>
        <dbReference type="EMBL" id="CBX27227.1"/>
    </source>
</evidence>
<name>E1Y9I3_9BACT</name>
<sequence>MRKVIDLQMEFWKKDIADIEFDLKSRDEIPKLMIGLQYIYSTPSLRKKVFNILKRIVPIQQKDLSRQRRRNAA</sequence>
<protein>
    <submittedName>
        <fullName evidence="1">Uncharacterized protein</fullName>
    </submittedName>
</protein>
<gene>
    <name evidence="1" type="ORF">N47_A12560</name>
</gene>
<proteinExistence type="predicted"/>
<reference evidence="1" key="1">
    <citation type="journal article" date="2011" name="Environ. Microbiol.">
        <title>Genomic insights into the metabolic potential of the polycyclic aromatic hydrocarbon degrading sulfate-reducing Deltaproteobacterium N47.</title>
        <authorList>
            <person name="Bergmann F."/>
            <person name="Selesi D."/>
            <person name="Weinmaier T."/>
            <person name="Tischler P."/>
            <person name="Rattei T."/>
            <person name="Meckenstock R.U."/>
        </authorList>
    </citation>
    <scope>NUCLEOTIDE SEQUENCE</scope>
</reference>
<accession>E1Y9I3</accession>
<dbReference type="AlphaFoldDB" id="E1Y9I3"/>
<organism evidence="1">
    <name type="scientific">uncultured Desulfobacterium sp</name>
    <dbReference type="NCBI Taxonomy" id="201089"/>
    <lineage>
        <taxon>Bacteria</taxon>
        <taxon>Pseudomonadati</taxon>
        <taxon>Thermodesulfobacteriota</taxon>
        <taxon>Desulfobacteria</taxon>
        <taxon>Desulfobacterales</taxon>
        <taxon>Desulfobacteriaceae</taxon>
        <taxon>Desulfobacterium</taxon>
        <taxon>environmental samples</taxon>
    </lineage>
</organism>